<dbReference type="OrthoDB" id="37886at2759"/>
<dbReference type="GO" id="GO:0005886">
    <property type="term" value="C:plasma membrane"/>
    <property type="evidence" value="ECO:0007669"/>
    <property type="project" value="TreeGrafter"/>
</dbReference>
<evidence type="ECO:0000256" key="2">
    <source>
        <dbReference type="ARBA" id="ARBA00022737"/>
    </source>
</evidence>
<dbReference type="InterPro" id="IPR037104">
    <property type="entry name" value="Annexin_sf"/>
</dbReference>
<reference evidence="7" key="1">
    <citation type="submission" date="2025-08" db="UniProtKB">
        <authorList>
            <consortium name="RefSeq"/>
        </authorList>
    </citation>
    <scope>IDENTIFICATION</scope>
    <source>
        <tissue evidence="7">Whole insect</tissue>
    </source>
</reference>
<dbReference type="FunFam" id="1.10.220.10:FF:000002">
    <property type="entry name" value="Annexin"/>
    <property type="match status" value="1"/>
</dbReference>
<dbReference type="SUPFAM" id="SSF47874">
    <property type="entry name" value="Annexin"/>
    <property type="match status" value="1"/>
</dbReference>
<dbReference type="GO" id="GO:0005544">
    <property type="term" value="F:calcium-dependent phospholipid binding"/>
    <property type="evidence" value="ECO:0007669"/>
    <property type="project" value="UniProtKB-KW"/>
</dbReference>
<evidence type="ECO:0000313" key="7">
    <source>
        <dbReference type="RefSeq" id="XP_028143846.1"/>
    </source>
</evidence>
<dbReference type="InterPro" id="IPR018502">
    <property type="entry name" value="Annexin_repeat"/>
</dbReference>
<evidence type="ECO:0000256" key="5">
    <source>
        <dbReference type="ARBA" id="ARBA00023302"/>
    </source>
</evidence>
<proteinExistence type="inferred from homology"/>
<dbReference type="Pfam" id="PF00191">
    <property type="entry name" value="Annexin"/>
    <property type="match status" value="4"/>
</dbReference>
<dbReference type="FunFam" id="1.10.220.10:FF:000004">
    <property type="entry name" value="Annexin"/>
    <property type="match status" value="1"/>
</dbReference>
<dbReference type="GO" id="GO:0005737">
    <property type="term" value="C:cytoplasm"/>
    <property type="evidence" value="ECO:0007669"/>
    <property type="project" value="TreeGrafter"/>
</dbReference>
<keyword evidence="4 6" id="KW-0041">Annexin</keyword>
<dbReference type="InParanoid" id="A0A6P7G4I3"/>
<comment type="domain">
    <text evidence="6">A pair of annexin repeats may form one binding site for calcium and phospholipid.</text>
</comment>
<evidence type="ECO:0000256" key="4">
    <source>
        <dbReference type="ARBA" id="ARBA00023216"/>
    </source>
</evidence>
<dbReference type="Gene3D" id="1.10.220.10">
    <property type="entry name" value="Annexin"/>
    <property type="match status" value="4"/>
</dbReference>
<organism evidence="7">
    <name type="scientific">Diabrotica virgifera virgifera</name>
    <name type="common">western corn rootworm</name>
    <dbReference type="NCBI Taxonomy" id="50390"/>
    <lineage>
        <taxon>Eukaryota</taxon>
        <taxon>Metazoa</taxon>
        <taxon>Ecdysozoa</taxon>
        <taxon>Arthropoda</taxon>
        <taxon>Hexapoda</taxon>
        <taxon>Insecta</taxon>
        <taxon>Pterygota</taxon>
        <taxon>Neoptera</taxon>
        <taxon>Endopterygota</taxon>
        <taxon>Coleoptera</taxon>
        <taxon>Polyphaga</taxon>
        <taxon>Cucujiformia</taxon>
        <taxon>Chrysomeloidea</taxon>
        <taxon>Chrysomelidae</taxon>
        <taxon>Galerucinae</taxon>
        <taxon>Diabroticina</taxon>
        <taxon>Diabroticites</taxon>
        <taxon>Diabrotica</taxon>
    </lineage>
</organism>
<dbReference type="PROSITE" id="PS00223">
    <property type="entry name" value="ANNEXIN_1"/>
    <property type="match status" value="2"/>
</dbReference>
<dbReference type="PANTHER" id="PTHR10502">
    <property type="entry name" value="ANNEXIN"/>
    <property type="match status" value="1"/>
</dbReference>
<dbReference type="GO" id="GO:0005509">
    <property type="term" value="F:calcium ion binding"/>
    <property type="evidence" value="ECO:0007669"/>
    <property type="project" value="InterPro"/>
</dbReference>
<dbReference type="PROSITE" id="PS51897">
    <property type="entry name" value="ANNEXIN_2"/>
    <property type="match status" value="4"/>
</dbReference>
<dbReference type="InterPro" id="IPR018252">
    <property type="entry name" value="Annexin_repeat_CS"/>
</dbReference>
<sequence length="313" mass="35185">MAPTVFPYENFRDDEDAQALKDAMDGLGTNENAIIEILARRTNEQRRQIEHTYKTMFGEDLIETLKGELGGDFEDVILALMKEPLDFQVEELHRAISGMGTDDDSLVEILVVHDNEEIQRLSERYQELYETSLEDAIRGDESGTLQRLLVSLSTGGRDDSGLVDKNSAIADAQALYDAGESSWGTEESVFNSILCLKNKRQLKLIFDEYETMIGHSIEDAIDNEFSGSTKNAYLALVTSIRDKPVYLATKLHDAMHGMGTDDKTLIRIIVSRSEIDLEDIKEAYEAKYAKTLYERVSDDCSGKYLKTLLTIIG</sequence>
<dbReference type="InterPro" id="IPR001464">
    <property type="entry name" value="Annexin"/>
</dbReference>
<keyword evidence="5 6" id="KW-0111">Calcium/phospholipid-binding</keyword>
<dbReference type="PRINTS" id="PR00196">
    <property type="entry name" value="ANNEXIN"/>
</dbReference>
<comment type="similarity">
    <text evidence="1 6">Belongs to the annexin family.</text>
</comment>
<dbReference type="GO" id="GO:0012506">
    <property type="term" value="C:vesicle membrane"/>
    <property type="evidence" value="ECO:0007669"/>
    <property type="project" value="TreeGrafter"/>
</dbReference>
<dbReference type="SMART" id="SM00335">
    <property type="entry name" value="ANX"/>
    <property type="match status" value="4"/>
</dbReference>
<name>A0A6P7G4I3_DIAVI</name>
<protein>
    <recommendedName>
        <fullName evidence="6">Annexin</fullName>
    </recommendedName>
</protein>
<keyword evidence="2 6" id="KW-0677">Repeat</keyword>
<evidence type="ECO:0000256" key="6">
    <source>
        <dbReference type="RuleBase" id="RU003540"/>
    </source>
</evidence>
<accession>A0A6P7G4I3</accession>
<dbReference type="GO" id="GO:0001786">
    <property type="term" value="F:phosphatidylserine binding"/>
    <property type="evidence" value="ECO:0007669"/>
    <property type="project" value="TreeGrafter"/>
</dbReference>
<dbReference type="AlphaFoldDB" id="A0A6P7G4I3"/>
<gene>
    <name evidence="7" type="primary">LOC114337571</name>
</gene>
<evidence type="ECO:0000256" key="1">
    <source>
        <dbReference type="ARBA" id="ARBA00007831"/>
    </source>
</evidence>
<keyword evidence="3 6" id="KW-0106">Calcium</keyword>
<dbReference type="PANTHER" id="PTHR10502:SF233">
    <property type="entry name" value="ANNEXIN B9"/>
    <property type="match status" value="1"/>
</dbReference>
<dbReference type="FunFam" id="1.10.220.10:FF:000001">
    <property type="entry name" value="Annexin"/>
    <property type="match status" value="1"/>
</dbReference>
<dbReference type="GO" id="GO:0005634">
    <property type="term" value="C:nucleus"/>
    <property type="evidence" value="ECO:0007669"/>
    <property type="project" value="TreeGrafter"/>
</dbReference>
<dbReference type="RefSeq" id="XP_028143846.1">
    <property type="nucleotide sequence ID" value="XM_028288045.1"/>
</dbReference>
<dbReference type="FunFam" id="1.10.220.10:FF:000003">
    <property type="entry name" value="Annexin"/>
    <property type="match status" value="1"/>
</dbReference>
<dbReference type="GO" id="GO:0032509">
    <property type="term" value="P:endosome transport via multivesicular body sorting pathway"/>
    <property type="evidence" value="ECO:0007669"/>
    <property type="project" value="TreeGrafter"/>
</dbReference>
<evidence type="ECO:0000256" key="3">
    <source>
        <dbReference type="ARBA" id="ARBA00022837"/>
    </source>
</evidence>